<organism evidence="3 4">
    <name type="scientific">Strix occidentalis caurina</name>
    <name type="common">northern spotted owl</name>
    <dbReference type="NCBI Taxonomy" id="311401"/>
    <lineage>
        <taxon>Eukaryota</taxon>
        <taxon>Metazoa</taxon>
        <taxon>Chordata</taxon>
        <taxon>Craniata</taxon>
        <taxon>Vertebrata</taxon>
        <taxon>Euteleostomi</taxon>
        <taxon>Archelosauria</taxon>
        <taxon>Archosauria</taxon>
        <taxon>Dinosauria</taxon>
        <taxon>Saurischia</taxon>
        <taxon>Theropoda</taxon>
        <taxon>Coelurosauria</taxon>
        <taxon>Aves</taxon>
        <taxon>Neognathae</taxon>
        <taxon>Neoaves</taxon>
        <taxon>Telluraves</taxon>
        <taxon>Strigiformes</taxon>
        <taxon>Strigidae</taxon>
        <taxon>Strix</taxon>
    </lineage>
</organism>
<feature type="compositionally biased region" description="Basic and acidic residues" evidence="1">
    <location>
        <begin position="199"/>
        <end position="208"/>
    </location>
</feature>
<feature type="region of interest" description="Disordered" evidence="1">
    <location>
        <begin position="24"/>
        <end position="235"/>
    </location>
</feature>
<protein>
    <recommendedName>
        <fullName evidence="2">DNA (cytosine-5)-methyltransferase N-terminal domain-containing protein</fullName>
    </recommendedName>
</protein>
<evidence type="ECO:0000256" key="1">
    <source>
        <dbReference type="SAM" id="MobiDB-lite"/>
    </source>
</evidence>
<evidence type="ECO:0000259" key="2">
    <source>
        <dbReference type="Pfam" id="PF22855"/>
    </source>
</evidence>
<evidence type="ECO:0000313" key="3">
    <source>
        <dbReference type="Ensembl" id="ENSSOCP00000017509.1"/>
    </source>
</evidence>
<dbReference type="Proteomes" id="UP000694551">
    <property type="component" value="Unplaced"/>
</dbReference>
<feature type="domain" description="DNA (cytosine-5)-methyltransferase N-terminal" evidence="2">
    <location>
        <begin position="60"/>
        <end position="185"/>
    </location>
</feature>
<name>A0A8D0KXR7_STROC</name>
<keyword evidence="4" id="KW-1185">Reference proteome</keyword>
<dbReference type="Ensembl" id="ENSSOCT00000017956.1">
    <property type="protein sequence ID" value="ENSSOCP00000017509.1"/>
    <property type="gene ID" value="ENSSOCG00000013167.1"/>
</dbReference>
<accession>A0A8D0KXR7</accession>
<sequence>MVVGGHRRGDAGHAPALLATRCAHGAGDAKRDRSRAQDLGLPGPRAGGVTVLSVSGSQGEEEPEENQSKEEKQEPGTPMRKAGRPGRKRKHAQVESSDTPKDTAAVPKCPPPCPEASPAEPLPNGDVEGDGAQWKGAEEGGASPKGGRPEEDETESLPDGETGRALENGRCTPKEGLDAPADEGELAPSDPQKKRGRRKLLEAAEKSKTFSVEGSPRGHGAGVSQHHGHCGAETG</sequence>
<reference evidence="3" key="2">
    <citation type="submission" date="2025-09" db="UniProtKB">
        <authorList>
            <consortium name="Ensembl"/>
        </authorList>
    </citation>
    <scope>IDENTIFICATION</scope>
</reference>
<dbReference type="InterPro" id="IPR054724">
    <property type="entry name" value="DNM3A_N"/>
</dbReference>
<dbReference type="Pfam" id="PF22855">
    <property type="entry name" value="DNM3A_N"/>
    <property type="match status" value="1"/>
</dbReference>
<feature type="compositionally biased region" description="Basic and acidic residues" evidence="1">
    <location>
        <begin position="27"/>
        <end position="36"/>
    </location>
</feature>
<reference evidence="3" key="1">
    <citation type="submission" date="2025-08" db="UniProtKB">
        <authorList>
            <consortium name="Ensembl"/>
        </authorList>
    </citation>
    <scope>IDENTIFICATION</scope>
</reference>
<proteinExistence type="predicted"/>
<evidence type="ECO:0000313" key="4">
    <source>
        <dbReference type="Proteomes" id="UP000694551"/>
    </source>
</evidence>
<dbReference type="AlphaFoldDB" id="A0A8D0KXR7"/>
<feature type="compositionally biased region" description="Basic residues" evidence="1">
    <location>
        <begin position="81"/>
        <end position="91"/>
    </location>
</feature>